<evidence type="ECO:0000313" key="3">
    <source>
        <dbReference type="Proteomes" id="UP000027222"/>
    </source>
</evidence>
<dbReference type="STRING" id="685588.A0A067U017"/>
<dbReference type="OrthoDB" id="3038119at2759"/>
<dbReference type="Proteomes" id="UP000027222">
    <property type="component" value="Unassembled WGS sequence"/>
</dbReference>
<feature type="region of interest" description="Disordered" evidence="1">
    <location>
        <begin position="1"/>
        <end position="56"/>
    </location>
</feature>
<keyword evidence="3" id="KW-1185">Reference proteome</keyword>
<reference evidence="3" key="1">
    <citation type="journal article" date="2014" name="Proc. Natl. Acad. Sci. U.S.A.">
        <title>Extensive sampling of basidiomycete genomes demonstrates inadequacy of the white-rot/brown-rot paradigm for wood decay fungi.</title>
        <authorList>
            <person name="Riley R."/>
            <person name="Salamov A.A."/>
            <person name="Brown D.W."/>
            <person name="Nagy L.G."/>
            <person name="Floudas D."/>
            <person name="Held B.W."/>
            <person name="Levasseur A."/>
            <person name="Lombard V."/>
            <person name="Morin E."/>
            <person name="Otillar R."/>
            <person name="Lindquist E.A."/>
            <person name="Sun H."/>
            <person name="LaButti K.M."/>
            <person name="Schmutz J."/>
            <person name="Jabbour D."/>
            <person name="Luo H."/>
            <person name="Baker S.E."/>
            <person name="Pisabarro A.G."/>
            <person name="Walton J.D."/>
            <person name="Blanchette R.A."/>
            <person name="Henrissat B."/>
            <person name="Martin F."/>
            <person name="Cullen D."/>
            <person name="Hibbett D.S."/>
            <person name="Grigoriev I.V."/>
        </authorList>
    </citation>
    <scope>NUCLEOTIDE SEQUENCE [LARGE SCALE GENOMIC DNA]</scope>
    <source>
        <strain evidence="3">CBS 339.88</strain>
    </source>
</reference>
<feature type="compositionally biased region" description="Polar residues" evidence="1">
    <location>
        <begin position="222"/>
        <end position="237"/>
    </location>
</feature>
<protein>
    <submittedName>
        <fullName evidence="2">Uncharacterized protein</fullName>
    </submittedName>
</protein>
<gene>
    <name evidence="2" type="ORF">GALMADRAFT_150039</name>
</gene>
<sequence length="453" mass="50678">MATPSSPRKDSEPLPSEEFTENLSDAGNLRKRNRDSFEESFDDATWDLTDDGRPKTRRVNPQRLAIRLGPDLVAEMEALIVPGAKMPTFTVRKDFQERYSVDRRHIYDYFHSRGLRVAKEDKHTNLIRGRAMKAQAQLQAIPKPSVVTVKEEPLPCETLPNRSNSHGDVLALKPRRTAKIQIKVEDKKQPVLRRSKISSFKMKKLSPDSDVSDLQASCGEISSETEAGMMTSSSGTDTDWESAAPWPQFSLPSDTSDDNRGETSPMSTFLPSPDDLALYFDSPVELHYPFLDVGNGAIGLDSFVAVDDHHLLTENERTGIYNLISNNIPEALEGSAGTYTAYMNERSHSYFDHLLPVSRHSRPWQFGTVDKTSTSDSQTTTDLPDLQRWLSDELVLCQPMYAREYSPICDGFDRNDELSGIASVDGYGTNEETHYTGLPPLPSQNQSLKANIA</sequence>
<dbReference type="HOGENOM" id="CLU_604180_0_0_1"/>
<feature type="compositionally biased region" description="Polar residues" evidence="1">
    <location>
        <begin position="443"/>
        <end position="453"/>
    </location>
</feature>
<proteinExistence type="predicted"/>
<feature type="region of interest" description="Disordered" evidence="1">
    <location>
        <begin position="431"/>
        <end position="453"/>
    </location>
</feature>
<evidence type="ECO:0000313" key="2">
    <source>
        <dbReference type="EMBL" id="KDR85614.1"/>
    </source>
</evidence>
<name>A0A067U017_GALM3</name>
<dbReference type="AlphaFoldDB" id="A0A067U017"/>
<dbReference type="EMBL" id="KL142367">
    <property type="protein sequence ID" value="KDR85614.1"/>
    <property type="molecule type" value="Genomic_DNA"/>
</dbReference>
<feature type="region of interest" description="Disordered" evidence="1">
    <location>
        <begin position="222"/>
        <end position="268"/>
    </location>
</feature>
<evidence type="ECO:0000256" key="1">
    <source>
        <dbReference type="SAM" id="MobiDB-lite"/>
    </source>
</evidence>
<organism evidence="2 3">
    <name type="scientific">Galerina marginata (strain CBS 339.88)</name>
    <dbReference type="NCBI Taxonomy" id="685588"/>
    <lineage>
        <taxon>Eukaryota</taxon>
        <taxon>Fungi</taxon>
        <taxon>Dikarya</taxon>
        <taxon>Basidiomycota</taxon>
        <taxon>Agaricomycotina</taxon>
        <taxon>Agaricomycetes</taxon>
        <taxon>Agaricomycetidae</taxon>
        <taxon>Agaricales</taxon>
        <taxon>Agaricineae</taxon>
        <taxon>Strophariaceae</taxon>
        <taxon>Galerina</taxon>
    </lineage>
</organism>
<accession>A0A067U017</accession>
<feature type="compositionally biased region" description="Acidic residues" evidence="1">
    <location>
        <begin position="38"/>
        <end position="49"/>
    </location>
</feature>